<dbReference type="AlphaFoldDB" id="A0A699GRV3"/>
<sequence length="398" mass="44603">MGIPNEHQLKFNSIKDVKSLLQAVEKRNKPEIDTLSLDDLYNNLKIYEPYVKGTSSSNTNTQNVTFVSSKSTSSINGAVNTAHGVLTVSTQVNAVNSTTIENLSDDVIYSFFASQPNCLQINNKDLQQIHPDDLEEIDLRWQVAMLTMRAKRVLKNTRRMFSMNGNETIGFDKTKVECYNCYKKEHFAMGCGAPRSQDTKHKEITKRTVTVETPATSALVSCDGLGGYDWSDQEKMVQLTLHLWLTPLQVVTLRQNFSKTASLVNTARQVSTTLPKSSVNDARPMSHLLKSAHSSVKRPIHKKTSFNNSNFDQKVNAVRSKIVNTARPKIVVNAVLGNRVIVVKASACWGWKPKTKVIDHVSKHNSASITLKKFNYIDAQGRSKSVMAIHKWTYKTKV</sequence>
<accession>A0A699GRV3</accession>
<reference evidence="1" key="1">
    <citation type="journal article" date="2019" name="Sci. Rep.">
        <title>Draft genome of Tanacetum cinerariifolium, the natural source of mosquito coil.</title>
        <authorList>
            <person name="Yamashiro T."/>
            <person name="Shiraishi A."/>
            <person name="Satake H."/>
            <person name="Nakayama K."/>
        </authorList>
    </citation>
    <scope>NUCLEOTIDE SEQUENCE</scope>
</reference>
<dbReference type="EMBL" id="BKCJ010019985">
    <property type="protein sequence ID" value="GEV31001.1"/>
    <property type="molecule type" value="Genomic_DNA"/>
</dbReference>
<proteinExistence type="predicted"/>
<evidence type="ECO:0000313" key="1">
    <source>
        <dbReference type="EMBL" id="GEV31001.1"/>
    </source>
</evidence>
<gene>
    <name evidence="1" type="ORF">Tci_102978</name>
</gene>
<organism evidence="1">
    <name type="scientific">Tanacetum cinerariifolium</name>
    <name type="common">Dalmatian daisy</name>
    <name type="synonym">Chrysanthemum cinerariifolium</name>
    <dbReference type="NCBI Taxonomy" id="118510"/>
    <lineage>
        <taxon>Eukaryota</taxon>
        <taxon>Viridiplantae</taxon>
        <taxon>Streptophyta</taxon>
        <taxon>Embryophyta</taxon>
        <taxon>Tracheophyta</taxon>
        <taxon>Spermatophyta</taxon>
        <taxon>Magnoliopsida</taxon>
        <taxon>eudicotyledons</taxon>
        <taxon>Gunneridae</taxon>
        <taxon>Pentapetalae</taxon>
        <taxon>asterids</taxon>
        <taxon>campanulids</taxon>
        <taxon>Asterales</taxon>
        <taxon>Asteraceae</taxon>
        <taxon>Asteroideae</taxon>
        <taxon>Anthemideae</taxon>
        <taxon>Anthemidinae</taxon>
        <taxon>Tanacetum</taxon>
    </lineage>
</organism>
<comment type="caution">
    <text evidence="1">The sequence shown here is derived from an EMBL/GenBank/DDBJ whole genome shotgun (WGS) entry which is preliminary data.</text>
</comment>
<name>A0A699GRV3_TANCI</name>
<protein>
    <submittedName>
        <fullName evidence="1">Uncharacterized protein</fullName>
    </submittedName>
</protein>